<dbReference type="PANTHER" id="PTHR21485">
    <property type="entry name" value="HAD SUPERFAMILY MEMBERS CMAS AND KDSC"/>
    <property type="match status" value="1"/>
</dbReference>
<dbReference type="Pfam" id="PF02348">
    <property type="entry name" value="CTP_transf_3"/>
    <property type="match status" value="1"/>
</dbReference>
<dbReference type="Proteomes" id="UP001155077">
    <property type="component" value="Unassembled WGS sequence"/>
</dbReference>
<dbReference type="GO" id="GO:0016779">
    <property type="term" value="F:nucleotidyltransferase activity"/>
    <property type="evidence" value="ECO:0007669"/>
    <property type="project" value="UniProtKB-KW"/>
</dbReference>
<dbReference type="CDD" id="cd02513">
    <property type="entry name" value="CMP-NeuAc_Synthase"/>
    <property type="match status" value="1"/>
</dbReference>
<evidence type="ECO:0000313" key="2">
    <source>
        <dbReference type="Proteomes" id="UP001155077"/>
    </source>
</evidence>
<gene>
    <name evidence="1" type="ORF">NE848_07480</name>
</gene>
<dbReference type="InterPro" id="IPR029044">
    <property type="entry name" value="Nucleotide-diphossugar_trans"/>
</dbReference>
<keyword evidence="1" id="KW-0808">Transferase</keyword>
<evidence type="ECO:0000313" key="1">
    <source>
        <dbReference type="EMBL" id="MCM8569214.1"/>
    </source>
</evidence>
<dbReference type="PANTHER" id="PTHR21485:SF6">
    <property type="entry name" value="N-ACYLNEURAMINATE CYTIDYLYLTRANSFERASE-RELATED"/>
    <property type="match status" value="1"/>
</dbReference>
<accession>A0ABT0Z0V3</accession>
<dbReference type="SUPFAM" id="SSF53448">
    <property type="entry name" value="Nucleotide-diphospho-sugar transferases"/>
    <property type="match status" value="1"/>
</dbReference>
<organism evidence="1 2">
    <name type="scientific">Gramella jeungdoensis</name>
    <dbReference type="NCBI Taxonomy" id="708091"/>
    <lineage>
        <taxon>Bacteria</taxon>
        <taxon>Pseudomonadati</taxon>
        <taxon>Bacteroidota</taxon>
        <taxon>Flavobacteriia</taxon>
        <taxon>Flavobacteriales</taxon>
        <taxon>Flavobacteriaceae</taxon>
        <taxon>Christiangramia</taxon>
    </lineage>
</organism>
<dbReference type="EMBL" id="JAMSCK010000002">
    <property type="protein sequence ID" value="MCM8569214.1"/>
    <property type="molecule type" value="Genomic_DNA"/>
</dbReference>
<dbReference type="InterPro" id="IPR050793">
    <property type="entry name" value="CMP-NeuNAc_synthase"/>
</dbReference>
<keyword evidence="1" id="KW-0548">Nucleotidyltransferase</keyword>
<proteinExistence type="predicted"/>
<dbReference type="Gene3D" id="3.90.550.10">
    <property type="entry name" value="Spore Coat Polysaccharide Biosynthesis Protein SpsA, Chain A"/>
    <property type="match status" value="1"/>
</dbReference>
<sequence>MKLGNIPLIGHSINYALANSTIIDKIIVSTDDIKIKEVALSYGVEVVDRPTKFSGDKSPTLEAVKHVLDTEKTLWKNVILLQPTNPLRPEILLSKAYDKFISGDFKSLFTVSKTCRKFGIIEKESFKPYNYKFGERSQDIEKLYFENGLLYITKTSLIQQNILIDEHAFPFEISHSFANVDIDTKEDFEYAEYLYGKYNGS</sequence>
<reference evidence="1" key="1">
    <citation type="submission" date="2022-06" db="EMBL/GenBank/DDBJ databases">
        <title>Gramella sediminis sp. nov., isolated from deep-sea sediment of the Indian Ocean.</title>
        <authorList>
            <person name="Yang L."/>
        </authorList>
    </citation>
    <scope>NUCLEOTIDE SEQUENCE</scope>
    <source>
        <strain evidence="1">HMD3159</strain>
    </source>
</reference>
<protein>
    <submittedName>
        <fullName evidence="1">Acylneuraminate cytidylyltransferase family protein</fullName>
    </submittedName>
</protein>
<keyword evidence="2" id="KW-1185">Reference proteome</keyword>
<dbReference type="InterPro" id="IPR003329">
    <property type="entry name" value="Cytidylyl_trans"/>
</dbReference>
<comment type="caution">
    <text evidence="1">The sequence shown here is derived from an EMBL/GenBank/DDBJ whole genome shotgun (WGS) entry which is preliminary data.</text>
</comment>
<name>A0ABT0Z0V3_9FLAO</name>